<evidence type="ECO:0000256" key="10">
    <source>
        <dbReference type="ARBA" id="ARBA00022683"/>
    </source>
</evidence>
<dbReference type="Pfam" id="PF01590">
    <property type="entry name" value="GAF"/>
    <property type="match status" value="1"/>
</dbReference>
<dbReference type="InterPro" id="IPR015813">
    <property type="entry name" value="Pyrv/PenolPyrv_kinase-like_dom"/>
</dbReference>
<evidence type="ECO:0000256" key="8">
    <source>
        <dbReference type="ARBA" id="ARBA00022597"/>
    </source>
</evidence>
<evidence type="ECO:0000256" key="11">
    <source>
        <dbReference type="ARBA" id="ARBA00022723"/>
    </source>
</evidence>
<evidence type="ECO:0000256" key="5">
    <source>
        <dbReference type="ARBA" id="ARBA00012232"/>
    </source>
</evidence>
<dbReference type="GO" id="GO:0008965">
    <property type="term" value="F:phosphoenolpyruvate-protein phosphotransferase activity"/>
    <property type="evidence" value="ECO:0007669"/>
    <property type="project" value="UniProtKB-EC"/>
</dbReference>
<dbReference type="InterPro" id="IPR040442">
    <property type="entry name" value="Pyrv_kinase-like_dom_sf"/>
</dbReference>
<organism evidence="15 16">
    <name type="scientific">Iodidimonas gelatinilytica</name>
    <dbReference type="NCBI Taxonomy" id="1236966"/>
    <lineage>
        <taxon>Bacteria</taxon>
        <taxon>Pseudomonadati</taxon>
        <taxon>Pseudomonadota</taxon>
        <taxon>Alphaproteobacteria</taxon>
        <taxon>Iodidimonadales</taxon>
        <taxon>Iodidimonadaceae</taxon>
        <taxon>Iodidimonas</taxon>
    </lineage>
</organism>
<dbReference type="Gene3D" id="3.30.450.40">
    <property type="match status" value="1"/>
</dbReference>
<dbReference type="SUPFAM" id="SSF47831">
    <property type="entry name" value="Enzyme I of the PEP:sugar phosphotransferase system HPr-binding (sub)domain"/>
    <property type="match status" value="1"/>
</dbReference>
<dbReference type="AlphaFoldDB" id="A0A5A7MYV8"/>
<dbReference type="PANTHER" id="PTHR46244">
    <property type="entry name" value="PHOSPHOENOLPYRUVATE-PROTEIN PHOSPHOTRANSFERASE"/>
    <property type="match status" value="1"/>
</dbReference>
<comment type="similarity">
    <text evidence="4">Belongs to the PEP-utilizing enzyme family.</text>
</comment>
<evidence type="ECO:0000256" key="7">
    <source>
        <dbReference type="ARBA" id="ARBA00022490"/>
    </source>
</evidence>
<evidence type="ECO:0000313" key="16">
    <source>
        <dbReference type="Proteomes" id="UP000325187"/>
    </source>
</evidence>
<dbReference type="InterPro" id="IPR000121">
    <property type="entry name" value="PEP_util_C"/>
</dbReference>
<dbReference type="InterPro" id="IPR006318">
    <property type="entry name" value="PTS_EI-like"/>
</dbReference>
<keyword evidence="11" id="KW-0479">Metal-binding</keyword>
<name>A0A5A7MYV8_9PROT</name>
<feature type="domain" description="GAF" evidence="14">
    <location>
        <begin position="24"/>
        <end position="170"/>
    </location>
</feature>
<evidence type="ECO:0000256" key="1">
    <source>
        <dbReference type="ARBA" id="ARBA00000683"/>
    </source>
</evidence>
<dbReference type="InterPro" id="IPR050499">
    <property type="entry name" value="PEP-utilizing_PTS_enzyme"/>
</dbReference>
<comment type="cofactor">
    <cofactor evidence="2">
        <name>Mg(2+)</name>
        <dbReference type="ChEBI" id="CHEBI:18420"/>
    </cofactor>
</comment>
<accession>A0A5A7MYV8</accession>
<keyword evidence="10" id="KW-0598">Phosphotransferase system</keyword>
<evidence type="ECO:0000256" key="3">
    <source>
        <dbReference type="ARBA" id="ARBA00004496"/>
    </source>
</evidence>
<comment type="caution">
    <text evidence="15">The sequence shown here is derived from an EMBL/GenBank/DDBJ whole genome shotgun (WGS) entry which is preliminary data.</text>
</comment>
<evidence type="ECO:0000256" key="9">
    <source>
        <dbReference type="ARBA" id="ARBA00022679"/>
    </source>
</evidence>
<dbReference type="GO" id="GO:0005737">
    <property type="term" value="C:cytoplasm"/>
    <property type="evidence" value="ECO:0007669"/>
    <property type="project" value="UniProtKB-SubCell"/>
</dbReference>
<dbReference type="NCBIfam" id="TIGR01417">
    <property type="entry name" value="PTS_I_fam"/>
    <property type="match status" value="1"/>
</dbReference>
<dbReference type="InterPro" id="IPR029016">
    <property type="entry name" value="GAF-like_dom_sf"/>
</dbReference>
<dbReference type="SUPFAM" id="SSF51621">
    <property type="entry name" value="Phosphoenolpyruvate/pyruvate domain"/>
    <property type="match status" value="1"/>
</dbReference>
<dbReference type="Gene3D" id="1.10.274.10">
    <property type="entry name" value="PtsI, HPr-binding domain"/>
    <property type="match status" value="1"/>
</dbReference>
<dbReference type="PANTHER" id="PTHR46244:SF6">
    <property type="entry name" value="PHOSPHOENOLPYRUVATE-PROTEIN PHOSPHOTRANSFERASE"/>
    <property type="match status" value="1"/>
</dbReference>
<keyword evidence="16" id="KW-1185">Reference proteome</keyword>
<dbReference type="GO" id="GO:0046872">
    <property type="term" value="F:metal ion binding"/>
    <property type="evidence" value="ECO:0007669"/>
    <property type="project" value="UniProtKB-KW"/>
</dbReference>
<dbReference type="InterPro" id="IPR036637">
    <property type="entry name" value="Phosphohistidine_dom_sf"/>
</dbReference>
<reference evidence="15 16" key="1">
    <citation type="submission" date="2019-09" db="EMBL/GenBank/DDBJ databases">
        <title>NBRP : Genome information of microbial organism related human and environment.</title>
        <authorList>
            <person name="Hattori M."/>
            <person name="Oshima K."/>
            <person name="Inaba H."/>
            <person name="Suda W."/>
            <person name="Sakamoto M."/>
            <person name="Iino T."/>
            <person name="Kitahara M."/>
            <person name="Oshida Y."/>
            <person name="Iida T."/>
            <person name="Kudo T."/>
            <person name="Itoh T."/>
            <person name="Ohkuma M."/>
        </authorList>
    </citation>
    <scope>NUCLEOTIDE SEQUENCE [LARGE SCALE GENOMIC DNA]</scope>
    <source>
        <strain evidence="15 16">Mie-1</strain>
    </source>
</reference>
<keyword evidence="8" id="KW-0762">Sugar transport</keyword>
<dbReference type="Pfam" id="PF00391">
    <property type="entry name" value="PEP-utilizers"/>
    <property type="match status" value="1"/>
</dbReference>
<dbReference type="InterPro" id="IPR036618">
    <property type="entry name" value="PtsI_HPr-bd_sf"/>
</dbReference>
<dbReference type="SUPFAM" id="SSF55781">
    <property type="entry name" value="GAF domain-like"/>
    <property type="match status" value="1"/>
</dbReference>
<sequence>MTDLASRPRLLLRRLHQVMAGPGSAQERLDKLTTVIAQNMVAEVCSVYLVRAGEILELFATEGLKKEAVHRTRLRFGEGLVGLVAQRVLPLNVQEASTHPRYAYRPETGEENYHSFLGVPIVRHTKVTGVLVVQNVKPREYSAEEEEALLTVAMVLAELVGSGELVDPAEIANGLNQSGLPLTIQGQKMADGIAMGTAVFHEGRVEVTHFVAEDVEVEKARLIDAFETMRQQIDRMIASPEIGTAGEHREILETFKMFAYDRGWQKRIFESVDAGLTAEAAVERVQQQNRRRMASSTDPYLRERLSDLDDLTNRLLRTLAGRMDGQDLHEPSIILARTMGPAELLDYDRTNLAGIILEEGSSTSHVAILARAMGIPLIGRCRDISEHVQAGDRLILDGDGAQVLVRPSDEICETYSESIAFQHEQAAQFRAERNLPSITRDGVRIQLFINAGLQADMAHLDALGADGVGLFRTEFQFMVSATLPRLEAQQEFYKNVLDVAQGRPVVFRTLDIGGDKAVPFLPREDEENPAMGWRAIRIALERPVLLRYQLRALMAAAAGRTLSIMFPMIADMSEFKAARNIALKELARFERLDIARPAKLEIGTMLEVPSLAWQLDPLLKLVDFVSIGTNDLMQFFFASDRSNPRLTDRYDLLSPPALSFIRMVVKACDRAGVPVTLCGEMGGRPLEAMALIGLGLRRLSISPMTVGPVRRMIRSLNVKQLEDYILDMIDLEDHSLRVKLRDYARDHLIEL</sequence>
<dbReference type="PRINTS" id="PR01736">
    <property type="entry name" value="PHPHTRNFRASE"/>
</dbReference>
<dbReference type="Gene3D" id="3.50.30.10">
    <property type="entry name" value="Phosphohistidine domain"/>
    <property type="match status" value="1"/>
</dbReference>
<protein>
    <recommendedName>
        <fullName evidence="5">phosphoenolpyruvate--protein phosphotransferase</fullName>
        <ecNumber evidence="5">2.7.3.9</ecNumber>
    </recommendedName>
</protein>
<evidence type="ECO:0000256" key="6">
    <source>
        <dbReference type="ARBA" id="ARBA00022448"/>
    </source>
</evidence>
<evidence type="ECO:0000256" key="13">
    <source>
        <dbReference type="ARBA" id="ARBA00022842"/>
    </source>
</evidence>
<dbReference type="Gene3D" id="3.20.20.60">
    <property type="entry name" value="Phosphoenolpyruvate-binding domains"/>
    <property type="match status" value="1"/>
</dbReference>
<keyword evidence="7" id="KW-0963">Cytoplasm</keyword>
<dbReference type="EC" id="2.7.3.9" evidence="5"/>
<dbReference type="Pfam" id="PF05524">
    <property type="entry name" value="PEP-utilisers_N"/>
    <property type="match status" value="1"/>
</dbReference>
<dbReference type="InterPro" id="IPR008731">
    <property type="entry name" value="PTS_EIN"/>
</dbReference>
<evidence type="ECO:0000256" key="2">
    <source>
        <dbReference type="ARBA" id="ARBA00001946"/>
    </source>
</evidence>
<evidence type="ECO:0000256" key="4">
    <source>
        <dbReference type="ARBA" id="ARBA00007837"/>
    </source>
</evidence>
<dbReference type="SMART" id="SM00065">
    <property type="entry name" value="GAF"/>
    <property type="match status" value="1"/>
</dbReference>
<dbReference type="EMBL" id="BKCM01000007">
    <property type="protein sequence ID" value="GER01048.1"/>
    <property type="molecule type" value="Genomic_DNA"/>
</dbReference>
<comment type="subcellular location">
    <subcellularLocation>
        <location evidence="3">Cytoplasm</location>
    </subcellularLocation>
</comment>
<dbReference type="RefSeq" id="WP_210432448.1">
    <property type="nucleotide sequence ID" value="NZ_BKCM01000007.1"/>
</dbReference>
<keyword evidence="6" id="KW-0813">Transport</keyword>
<evidence type="ECO:0000256" key="12">
    <source>
        <dbReference type="ARBA" id="ARBA00022777"/>
    </source>
</evidence>
<dbReference type="InterPro" id="IPR003018">
    <property type="entry name" value="GAF"/>
</dbReference>
<keyword evidence="9 15" id="KW-0808">Transferase</keyword>
<dbReference type="GO" id="GO:0009401">
    <property type="term" value="P:phosphoenolpyruvate-dependent sugar phosphotransferase system"/>
    <property type="evidence" value="ECO:0007669"/>
    <property type="project" value="UniProtKB-KW"/>
</dbReference>
<comment type="catalytic activity">
    <reaction evidence="1">
        <text>L-histidyl-[protein] + phosphoenolpyruvate = N(pros)-phospho-L-histidyl-[protein] + pyruvate</text>
        <dbReference type="Rhea" id="RHEA:23880"/>
        <dbReference type="Rhea" id="RHEA-COMP:9745"/>
        <dbReference type="Rhea" id="RHEA-COMP:9746"/>
        <dbReference type="ChEBI" id="CHEBI:15361"/>
        <dbReference type="ChEBI" id="CHEBI:29979"/>
        <dbReference type="ChEBI" id="CHEBI:58702"/>
        <dbReference type="ChEBI" id="CHEBI:64837"/>
        <dbReference type="EC" id="2.7.3.9"/>
    </reaction>
</comment>
<keyword evidence="12" id="KW-0418">Kinase</keyword>
<dbReference type="InterPro" id="IPR008279">
    <property type="entry name" value="PEP-util_enz_mobile_dom"/>
</dbReference>
<evidence type="ECO:0000259" key="14">
    <source>
        <dbReference type="SMART" id="SM00065"/>
    </source>
</evidence>
<dbReference type="Pfam" id="PF02896">
    <property type="entry name" value="PEP-utilizers_C"/>
    <property type="match status" value="1"/>
</dbReference>
<keyword evidence="15" id="KW-0670">Pyruvate</keyword>
<evidence type="ECO:0000313" key="15">
    <source>
        <dbReference type="EMBL" id="GER01048.1"/>
    </source>
</evidence>
<dbReference type="SUPFAM" id="SSF52009">
    <property type="entry name" value="Phosphohistidine domain"/>
    <property type="match status" value="1"/>
</dbReference>
<keyword evidence="13" id="KW-0460">Magnesium</keyword>
<dbReference type="GO" id="GO:0016301">
    <property type="term" value="F:kinase activity"/>
    <property type="evidence" value="ECO:0007669"/>
    <property type="project" value="UniProtKB-KW"/>
</dbReference>
<proteinExistence type="inferred from homology"/>
<gene>
    <name evidence="15" type="primary">ptsP</name>
    <name evidence="15" type="ORF">JCM17845_16710</name>
</gene>
<dbReference type="Proteomes" id="UP000325187">
    <property type="component" value="Unassembled WGS sequence"/>
</dbReference>